<dbReference type="EMBL" id="CP108021">
    <property type="protein sequence ID" value="WUM19298.1"/>
    <property type="molecule type" value="Genomic_DNA"/>
</dbReference>
<dbReference type="Pfam" id="PF01323">
    <property type="entry name" value="DSBA"/>
    <property type="match status" value="1"/>
</dbReference>
<dbReference type="PANTHER" id="PTHR13887:SF41">
    <property type="entry name" value="THIOREDOXIN SUPERFAMILY PROTEIN"/>
    <property type="match status" value="1"/>
</dbReference>
<dbReference type="PANTHER" id="PTHR13887">
    <property type="entry name" value="GLUTATHIONE S-TRANSFERASE KAPPA"/>
    <property type="match status" value="1"/>
</dbReference>
<evidence type="ECO:0000259" key="1">
    <source>
        <dbReference type="Pfam" id="PF01323"/>
    </source>
</evidence>
<gene>
    <name evidence="2" type="ORF">OG579_16540</name>
</gene>
<proteinExistence type="predicted"/>
<protein>
    <submittedName>
        <fullName evidence="2">DsbA family oxidoreductase</fullName>
    </submittedName>
</protein>
<dbReference type="Proteomes" id="UP001432128">
    <property type="component" value="Chromosome"/>
</dbReference>
<dbReference type="SUPFAM" id="SSF52833">
    <property type="entry name" value="Thioredoxin-like"/>
    <property type="match status" value="1"/>
</dbReference>
<sequence length="222" mass="24284">MSNPIAVEIWSDIACPWCYIGKRRFEAGLAAFEGRDDVTVTYRSYELAPDTPTDFDGSEVDFLVGHKGMSSAQVEQMLDEMTQLAAVEGLAYDFDALHHTNTRLAHRTLHLARTVGRQGELTERLFAAYFTEGRHLGRPEELAELAAEVGLDRASVLEALAGDDFVDEVDADIAQARAHGIAGVPFFVLDGRYGISGAQPAPAFTSALEQVVDDRRDQPARA</sequence>
<evidence type="ECO:0000313" key="3">
    <source>
        <dbReference type="Proteomes" id="UP001432128"/>
    </source>
</evidence>
<dbReference type="CDD" id="cd03024">
    <property type="entry name" value="DsbA_FrnE"/>
    <property type="match status" value="1"/>
</dbReference>
<dbReference type="AlphaFoldDB" id="A0AAU4JZR8"/>
<dbReference type="KEGG" id="whr:OG579_16540"/>
<name>A0AAU4JZR8_9NOCA</name>
<dbReference type="RefSeq" id="WP_328856821.1">
    <property type="nucleotide sequence ID" value="NZ_CP108021.1"/>
</dbReference>
<feature type="domain" description="DSBA-like thioredoxin" evidence="1">
    <location>
        <begin position="7"/>
        <end position="208"/>
    </location>
</feature>
<evidence type="ECO:0000313" key="2">
    <source>
        <dbReference type="EMBL" id="WUM19298.1"/>
    </source>
</evidence>
<accession>A0AAU4JZR8</accession>
<dbReference type="GO" id="GO:0016491">
    <property type="term" value="F:oxidoreductase activity"/>
    <property type="evidence" value="ECO:0007669"/>
    <property type="project" value="InterPro"/>
</dbReference>
<dbReference type="InterPro" id="IPR001853">
    <property type="entry name" value="DSBA-like_thioredoxin_dom"/>
</dbReference>
<organism evidence="2 3">
    <name type="scientific">Williamsia herbipolensis</name>
    <dbReference type="NCBI Taxonomy" id="1603258"/>
    <lineage>
        <taxon>Bacteria</taxon>
        <taxon>Bacillati</taxon>
        <taxon>Actinomycetota</taxon>
        <taxon>Actinomycetes</taxon>
        <taxon>Mycobacteriales</taxon>
        <taxon>Nocardiaceae</taxon>
        <taxon>Williamsia</taxon>
    </lineage>
</organism>
<reference evidence="2 3" key="1">
    <citation type="submission" date="2022-10" db="EMBL/GenBank/DDBJ databases">
        <title>The complete genomes of actinobacterial strains from the NBC collection.</title>
        <authorList>
            <person name="Joergensen T.S."/>
            <person name="Alvarez Arevalo M."/>
            <person name="Sterndorff E.B."/>
            <person name="Faurdal D."/>
            <person name="Vuksanovic O."/>
            <person name="Mourched A.-S."/>
            <person name="Charusanti P."/>
            <person name="Shaw S."/>
            <person name="Blin K."/>
            <person name="Weber T."/>
        </authorList>
    </citation>
    <scope>NUCLEOTIDE SEQUENCE [LARGE SCALE GENOMIC DNA]</scope>
    <source>
        <strain evidence="2 3">NBC_00319</strain>
    </source>
</reference>
<dbReference type="Gene3D" id="3.40.30.10">
    <property type="entry name" value="Glutaredoxin"/>
    <property type="match status" value="1"/>
</dbReference>
<dbReference type="InterPro" id="IPR036249">
    <property type="entry name" value="Thioredoxin-like_sf"/>
</dbReference>
<keyword evidence="3" id="KW-1185">Reference proteome</keyword>